<sequence>MVYCFNKRIYKLSGSGRCDDNSTAPPCTGWVEMMAPVFSRETWRYTWHMTQGCTVISLYSNFLWFLLQNDLIHAWGLDKQLGYCDQATHLSLNLFNFYFDNFLLLQHLLVTLADA</sequence>
<protein>
    <submittedName>
        <fullName evidence="1">Uncharacterized protein</fullName>
    </submittedName>
</protein>
<keyword evidence="2" id="KW-1185">Reference proteome</keyword>
<reference evidence="1 2" key="1">
    <citation type="submission" date="2020-04" db="EMBL/GenBank/DDBJ databases">
        <title>Plant Genome Project.</title>
        <authorList>
            <person name="Zhang R.-G."/>
        </authorList>
    </citation>
    <scope>NUCLEOTIDE SEQUENCE [LARGE SCALE GENOMIC DNA]</scope>
    <source>
        <strain evidence="1">YNK0</strain>
        <tissue evidence="1">Leaf</tissue>
    </source>
</reference>
<dbReference type="Proteomes" id="UP000655225">
    <property type="component" value="Unassembled WGS sequence"/>
</dbReference>
<organism evidence="1 2">
    <name type="scientific">Tetracentron sinense</name>
    <name type="common">Spur-leaf</name>
    <dbReference type="NCBI Taxonomy" id="13715"/>
    <lineage>
        <taxon>Eukaryota</taxon>
        <taxon>Viridiplantae</taxon>
        <taxon>Streptophyta</taxon>
        <taxon>Embryophyta</taxon>
        <taxon>Tracheophyta</taxon>
        <taxon>Spermatophyta</taxon>
        <taxon>Magnoliopsida</taxon>
        <taxon>Trochodendrales</taxon>
        <taxon>Trochodendraceae</taxon>
        <taxon>Tetracentron</taxon>
    </lineage>
</organism>
<gene>
    <name evidence="1" type="ORF">HHK36_013193</name>
</gene>
<dbReference type="PANTHER" id="PTHR31210:SF11">
    <property type="entry name" value="KETOGLUTARATE REDUCTASE TRANS-SPLICING-LIKE PROTEIN, PUTATIVE (DUF707)-RELATED"/>
    <property type="match status" value="1"/>
</dbReference>
<accession>A0A835DGD3</accession>
<evidence type="ECO:0000313" key="1">
    <source>
        <dbReference type="EMBL" id="KAF8402241.1"/>
    </source>
</evidence>
<evidence type="ECO:0000313" key="2">
    <source>
        <dbReference type="Proteomes" id="UP000655225"/>
    </source>
</evidence>
<dbReference type="Pfam" id="PF05212">
    <property type="entry name" value="DUF707"/>
    <property type="match status" value="2"/>
</dbReference>
<name>A0A835DGD3_TETSI</name>
<dbReference type="PANTHER" id="PTHR31210">
    <property type="entry name" value="OS06G0731900 PROTEIN"/>
    <property type="match status" value="1"/>
</dbReference>
<comment type="caution">
    <text evidence="1">The sequence shown here is derived from an EMBL/GenBank/DDBJ whole genome shotgun (WGS) entry which is preliminary data.</text>
</comment>
<dbReference type="AlphaFoldDB" id="A0A835DGD3"/>
<proteinExistence type="predicted"/>
<dbReference type="EMBL" id="JABCRI010000008">
    <property type="protein sequence ID" value="KAF8402241.1"/>
    <property type="molecule type" value="Genomic_DNA"/>
</dbReference>
<dbReference type="InterPro" id="IPR007877">
    <property type="entry name" value="DUF707"/>
</dbReference>
<dbReference type="OrthoDB" id="1935481at2759"/>